<dbReference type="EMBL" id="CAJMWQ010001251">
    <property type="protein sequence ID" value="CAE6442820.1"/>
    <property type="molecule type" value="Genomic_DNA"/>
</dbReference>
<dbReference type="AlphaFoldDB" id="A0A8H3GBR5"/>
<dbReference type="GO" id="GO:0016787">
    <property type="term" value="F:hydrolase activity"/>
    <property type="evidence" value="ECO:0007669"/>
    <property type="project" value="InterPro"/>
</dbReference>
<dbReference type="InterPro" id="IPR000198">
    <property type="entry name" value="RhoGAP_dom"/>
</dbReference>
<dbReference type="GO" id="GO:0007165">
    <property type="term" value="P:signal transduction"/>
    <property type="evidence" value="ECO:0007669"/>
    <property type="project" value="InterPro"/>
</dbReference>
<comment type="caution">
    <text evidence="4">The sequence shown here is derived from an EMBL/GenBank/DDBJ whole genome shotgun (WGS) entry which is preliminary data.</text>
</comment>
<dbReference type="SMART" id="SM00324">
    <property type="entry name" value="RhoGAP"/>
    <property type="match status" value="1"/>
</dbReference>
<evidence type="ECO:0000256" key="2">
    <source>
        <dbReference type="SAM" id="MobiDB-lite"/>
    </source>
</evidence>
<feature type="region of interest" description="Disordered" evidence="2">
    <location>
        <begin position="208"/>
        <end position="265"/>
    </location>
</feature>
<feature type="compositionally biased region" description="Polar residues" evidence="2">
    <location>
        <begin position="769"/>
        <end position="784"/>
    </location>
</feature>
<dbReference type="PROSITE" id="PS50238">
    <property type="entry name" value="RHOGAP"/>
    <property type="match status" value="1"/>
</dbReference>
<feature type="compositionally biased region" description="Polar residues" evidence="2">
    <location>
        <begin position="218"/>
        <end position="227"/>
    </location>
</feature>
<dbReference type="GO" id="GO:0005938">
    <property type="term" value="C:cell cortex"/>
    <property type="evidence" value="ECO:0007669"/>
    <property type="project" value="TreeGrafter"/>
</dbReference>
<dbReference type="Gene3D" id="3.40.50.1820">
    <property type="entry name" value="alpha/beta hydrolase"/>
    <property type="match status" value="1"/>
</dbReference>
<dbReference type="Gene3D" id="1.10.555.10">
    <property type="entry name" value="Rho GTPase activation protein"/>
    <property type="match status" value="1"/>
</dbReference>
<dbReference type="Pfam" id="PF00620">
    <property type="entry name" value="RhoGAP"/>
    <property type="match status" value="1"/>
</dbReference>
<dbReference type="SUPFAM" id="SSF48350">
    <property type="entry name" value="GTPase activation domain, GAP"/>
    <property type="match status" value="1"/>
</dbReference>
<proteinExistence type="predicted"/>
<evidence type="ECO:0000259" key="3">
    <source>
        <dbReference type="PROSITE" id="PS50238"/>
    </source>
</evidence>
<dbReference type="InterPro" id="IPR051025">
    <property type="entry name" value="RhoGAP"/>
</dbReference>
<feature type="region of interest" description="Disordered" evidence="2">
    <location>
        <begin position="679"/>
        <end position="846"/>
    </location>
</feature>
<protein>
    <recommendedName>
        <fullName evidence="3">Rho-GAP domain-containing protein</fullName>
    </recommendedName>
</protein>
<feature type="compositionally biased region" description="Polar residues" evidence="2">
    <location>
        <begin position="254"/>
        <end position="264"/>
    </location>
</feature>
<dbReference type="InterPro" id="IPR008936">
    <property type="entry name" value="Rho_GTPase_activation_prot"/>
</dbReference>
<dbReference type="Proteomes" id="UP000663826">
    <property type="component" value="Unassembled WGS sequence"/>
</dbReference>
<keyword evidence="1" id="KW-0343">GTPase activation</keyword>
<name>A0A8H3GBR5_9AGAM</name>
<evidence type="ECO:0000313" key="4">
    <source>
        <dbReference type="EMBL" id="CAE6442820.1"/>
    </source>
</evidence>
<evidence type="ECO:0000313" key="5">
    <source>
        <dbReference type="Proteomes" id="UP000663826"/>
    </source>
</evidence>
<dbReference type="PANTHER" id="PTHR15228:SF25">
    <property type="entry name" value="F-BAR DOMAIN-CONTAINING PROTEIN"/>
    <property type="match status" value="1"/>
</dbReference>
<feature type="compositionally biased region" description="Basic residues" evidence="2">
    <location>
        <begin position="301"/>
        <end position="311"/>
    </location>
</feature>
<organism evidence="4 5">
    <name type="scientific">Rhizoctonia solani</name>
    <dbReference type="NCBI Taxonomy" id="456999"/>
    <lineage>
        <taxon>Eukaryota</taxon>
        <taxon>Fungi</taxon>
        <taxon>Dikarya</taxon>
        <taxon>Basidiomycota</taxon>
        <taxon>Agaricomycotina</taxon>
        <taxon>Agaricomycetes</taxon>
        <taxon>Cantharellales</taxon>
        <taxon>Ceratobasidiaceae</taxon>
        <taxon>Rhizoctonia</taxon>
    </lineage>
</organism>
<dbReference type="GO" id="GO:0060237">
    <property type="term" value="P:regulation of fungal-type cell wall organization"/>
    <property type="evidence" value="ECO:0007669"/>
    <property type="project" value="TreeGrafter"/>
</dbReference>
<accession>A0A8H3GBR5</accession>
<dbReference type="PANTHER" id="PTHR15228">
    <property type="entry name" value="SPERMATHECAL PHYSIOLOGY VARIANT"/>
    <property type="match status" value="1"/>
</dbReference>
<reference evidence="4" key="1">
    <citation type="submission" date="2021-01" db="EMBL/GenBank/DDBJ databases">
        <authorList>
            <person name="Kaushik A."/>
        </authorList>
    </citation>
    <scope>NUCLEOTIDE SEQUENCE</scope>
    <source>
        <strain evidence="4">AG1-1B</strain>
    </source>
</reference>
<feature type="compositionally biased region" description="Polar residues" evidence="2">
    <location>
        <begin position="325"/>
        <end position="335"/>
    </location>
</feature>
<evidence type="ECO:0000256" key="1">
    <source>
        <dbReference type="ARBA" id="ARBA00022468"/>
    </source>
</evidence>
<feature type="domain" description="Rho-GAP" evidence="3">
    <location>
        <begin position="457"/>
        <end position="654"/>
    </location>
</feature>
<feature type="compositionally biased region" description="Polar residues" evidence="2">
    <location>
        <begin position="797"/>
        <end position="811"/>
    </location>
</feature>
<dbReference type="GO" id="GO:0005096">
    <property type="term" value="F:GTPase activator activity"/>
    <property type="evidence" value="ECO:0007669"/>
    <property type="project" value="UniProtKB-KW"/>
</dbReference>
<dbReference type="Pfam" id="PF02230">
    <property type="entry name" value="Abhydrolase_2"/>
    <property type="match status" value="1"/>
</dbReference>
<feature type="compositionally biased region" description="Low complexity" evidence="2">
    <location>
        <begin position="348"/>
        <end position="369"/>
    </location>
</feature>
<feature type="compositionally biased region" description="Pro residues" evidence="2">
    <location>
        <begin position="370"/>
        <end position="379"/>
    </location>
</feature>
<dbReference type="InterPro" id="IPR003140">
    <property type="entry name" value="PLipase/COase/thioEstase"/>
</dbReference>
<dbReference type="InterPro" id="IPR029058">
    <property type="entry name" value="AB_hydrolase_fold"/>
</dbReference>
<sequence>MAEERVLSVAPSIVDPVPRTKPRPTRSGLGLEFVYSPSDDGVDENLLIVLHGLGDTMAPFVRMAKQLKLPQTATLVLQAPDLIPFLEQGEEMYQWYTSFTSLGEMIERPNPLPAVERIHKTIEYLRDECHWPESRIHLFGFAQGGTVALESALRLSGGIKSVVSVGGGLVEVPTRAGPGAGSRVLYVGPSAGEGGLRKGFGIVRTEKMEEQAPPGSRSRASTTAIQPTPTPPGLSQHNRRSLGVIEERPRRDSANNTPTTSPLSTYARILAKFRRQASEGHVPVSVPIGTDKAAPTSSTVRPRRTLRKRTSSIRPTTPPQTRPPLSNTSTAAQPNTTPSSSKRRISPIRRTTSPVPFNPPNIQNSNIPSNAPPPAPIPVPTPVPALRRPQVGANSNPTDMHRPSSPPATKQNLKTWWKQFKNVQGGILKRDPDELVKNAPHTVFGIPLRESLRYASVQISTANPQGELYVWGYIPVVVAKCGLFLKENATEVEGVFRINGSNKRMRDLQSIFESPPRYGKDLNWKHESYTSHDVASVFRRYLTQMPEPVIPTEQYHAFRAALANRSKGENEVIQTYRKLIKEMPRANQYLLLYVLDLLSVFARKSDKNLMTESNLAVIFRPGIISFPAHEMKPNEHALSQQVLVFLIQHQDHFMLDPPARGDSIMLSSGMSPGIERGTYLNSHTGQFSPGVERPGYIVPSDSDEDPPPGGYKLVERRRDPTTGSLARRRSFHDPGTNLGPLTTEPESIGSESPVTTESGGGGKVRRSRTVPSQRGTNVLESSGGSKRRTKRLDTLGSVGSTAESGVPSTLSGVGGSAIEIDSAPTPSSSTVAVVNAAPPADRPSTS</sequence>
<feature type="region of interest" description="Disordered" evidence="2">
    <location>
        <begin position="391"/>
        <end position="410"/>
    </location>
</feature>
<feature type="region of interest" description="Disordered" evidence="2">
    <location>
        <begin position="278"/>
        <end position="379"/>
    </location>
</feature>
<dbReference type="SUPFAM" id="SSF53474">
    <property type="entry name" value="alpha/beta-Hydrolases"/>
    <property type="match status" value="1"/>
</dbReference>
<gene>
    <name evidence="4" type="ORF">RDB_LOCUS71631</name>
</gene>